<comment type="subcellular location">
    <subcellularLocation>
        <location evidence="1">Chromosome</location>
        <location evidence="1">Telomere</location>
    </subcellularLocation>
</comment>
<dbReference type="AlphaFoldDB" id="A0A8H3UD08"/>
<feature type="domain" description="CST complex subunit Stn1 N-terminal" evidence="5">
    <location>
        <begin position="40"/>
        <end position="227"/>
    </location>
</feature>
<dbReference type="InterPro" id="IPR012340">
    <property type="entry name" value="NA-bd_OB-fold"/>
</dbReference>
<dbReference type="GO" id="GO:0000781">
    <property type="term" value="C:chromosome, telomeric region"/>
    <property type="evidence" value="ECO:0007669"/>
    <property type="project" value="UniProtKB-SubCell"/>
</dbReference>
<proteinExistence type="predicted"/>
<dbReference type="SUPFAM" id="SSF50249">
    <property type="entry name" value="Nucleic acid-binding proteins"/>
    <property type="match status" value="1"/>
</dbReference>
<evidence type="ECO:0000256" key="1">
    <source>
        <dbReference type="ARBA" id="ARBA00004574"/>
    </source>
</evidence>
<evidence type="ECO:0000259" key="5">
    <source>
        <dbReference type="Pfam" id="PF10451"/>
    </source>
</evidence>
<reference evidence="6 7" key="1">
    <citation type="submission" date="2019-11" db="EMBL/GenBank/DDBJ databases">
        <title>Venturia inaequalis Genome Resource.</title>
        <authorList>
            <person name="Lichtner F.J."/>
        </authorList>
    </citation>
    <scope>NUCLEOTIDE SEQUENCE [LARGE SCALE GENOMIC DNA]</scope>
    <source>
        <strain evidence="6">Bline_iso_100314</strain>
    </source>
</reference>
<dbReference type="Gene3D" id="2.40.50.140">
    <property type="entry name" value="Nucleic acid-binding proteins"/>
    <property type="match status" value="1"/>
</dbReference>
<name>A0A8H3UD08_VENIN</name>
<comment type="caution">
    <text evidence="6">The sequence shown here is derived from an EMBL/GenBank/DDBJ whole genome shotgun (WGS) entry which is preliminary data.</text>
</comment>
<sequence length="263" mass="30560">MNIIYPACTFRASPTYFAWVKLTCADIHALRSEPGFEGQGLYFHLNHPIRFISITAPIISIESITDRYTILELDDGSGSTIVVKITRLSKHQLLENQVDNASNTNVENVNIVSRIGVFDVFVDGHKKLDIGTVIKVKAVIGEFRNMKQLELKRIYVIRTTGEEVKEWTEVARWKRDILSKPWFLSPQKLKDLDNEDARQRRKQRDTEKKRREYNKAMEEKLAKRREKIEKHEAKVEKRRKAIEDDLNGGALRGSDVLWAPWQQ</sequence>
<keyword evidence="2" id="KW-0158">Chromosome</keyword>
<dbReference type="InterPro" id="IPR018856">
    <property type="entry name" value="Stn1_N"/>
</dbReference>
<dbReference type="Pfam" id="PF10451">
    <property type="entry name" value="Stn1"/>
    <property type="match status" value="1"/>
</dbReference>
<evidence type="ECO:0000256" key="3">
    <source>
        <dbReference type="ARBA" id="ARBA00022895"/>
    </source>
</evidence>
<dbReference type="EMBL" id="WNWQ01000471">
    <property type="protein sequence ID" value="KAE9967378.1"/>
    <property type="molecule type" value="Genomic_DNA"/>
</dbReference>
<evidence type="ECO:0000256" key="4">
    <source>
        <dbReference type="SAM" id="MobiDB-lite"/>
    </source>
</evidence>
<keyword evidence="3" id="KW-0779">Telomere</keyword>
<gene>
    <name evidence="6" type="ORF">BLS_006409</name>
</gene>
<evidence type="ECO:0000313" key="6">
    <source>
        <dbReference type="EMBL" id="KAE9967378.1"/>
    </source>
</evidence>
<evidence type="ECO:0000256" key="2">
    <source>
        <dbReference type="ARBA" id="ARBA00022454"/>
    </source>
</evidence>
<protein>
    <recommendedName>
        <fullName evidence="5">CST complex subunit Stn1 N-terminal domain-containing protein</fullName>
    </recommendedName>
</protein>
<dbReference type="Proteomes" id="UP000433883">
    <property type="component" value="Unassembled WGS sequence"/>
</dbReference>
<evidence type="ECO:0000313" key="7">
    <source>
        <dbReference type="Proteomes" id="UP000433883"/>
    </source>
</evidence>
<accession>A0A8H3UD08</accession>
<feature type="region of interest" description="Disordered" evidence="4">
    <location>
        <begin position="193"/>
        <end position="216"/>
    </location>
</feature>
<organism evidence="6 7">
    <name type="scientific">Venturia inaequalis</name>
    <name type="common">Apple scab fungus</name>
    <dbReference type="NCBI Taxonomy" id="5025"/>
    <lineage>
        <taxon>Eukaryota</taxon>
        <taxon>Fungi</taxon>
        <taxon>Dikarya</taxon>
        <taxon>Ascomycota</taxon>
        <taxon>Pezizomycotina</taxon>
        <taxon>Dothideomycetes</taxon>
        <taxon>Pleosporomycetidae</taxon>
        <taxon>Venturiales</taxon>
        <taxon>Venturiaceae</taxon>
        <taxon>Venturia</taxon>
    </lineage>
</organism>